<evidence type="ECO:0008006" key="6">
    <source>
        <dbReference type="Google" id="ProtNLM"/>
    </source>
</evidence>
<proteinExistence type="predicted"/>
<dbReference type="Pfam" id="PF01535">
    <property type="entry name" value="PPR"/>
    <property type="match status" value="1"/>
</dbReference>
<gene>
    <name evidence="4" type="ORF">EVOR1521_LOCUS29081</name>
</gene>
<organism evidence="4 5">
    <name type="scientific">Effrenium voratum</name>
    <dbReference type="NCBI Taxonomy" id="2562239"/>
    <lineage>
        <taxon>Eukaryota</taxon>
        <taxon>Sar</taxon>
        <taxon>Alveolata</taxon>
        <taxon>Dinophyceae</taxon>
        <taxon>Suessiales</taxon>
        <taxon>Symbiodiniaceae</taxon>
        <taxon>Effrenium</taxon>
    </lineage>
</organism>
<dbReference type="PROSITE" id="PS51375">
    <property type="entry name" value="PPR"/>
    <property type="match status" value="5"/>
</dbReference>
<dbReference type="InterPro" id="IPR011990">
    <property type="entry name" value="TPR-like_helical_dom_sf"/>
</dbReference>
<accession>A0AA36NK58</accession>
<sequence>MLDLVSSYTGPFFTALYEVALVQELLVLATFALSFTLWRRLGRQAKQRKLDADRPDKNRLKVQPGARPKAPVRSFSPQEQEHAKSVEKQMQAFLAQYEFTRALNQYRSLERSGLEALLSEEVFASFVQSAVRVNKVDVAERMLRTMKRVGIVPSLQFWQHTMRLLSSRKNFALCLTAYSIFEHQIPIDKITFSCLINAALELNLPERTPALLQKFSQADLVAKDHVLHFRCFVALGNVDDGEALFRQLGLQVTTLMLNLLLLICVKKDPERAYRLLQEAHLKEKQMNDRLVDVVSYNTVMKGFGRTKSQGRCFDCMKSLVEHGLQPDDLTLGALLDACVAESDVAVANEIGDLLLSSGRQLSSVMCTLFIKGLVRAGSLSKAFALYRAMKDRECSFPDIIAYSVLIKGLVDQHELNKAVELLNDMKANGLAPDDIILTHLLEGCRHDCNLELGKKIYQDALASGVSPSDVTLVTLLKLLGRCGAHEEAFEVIKNWEAVHGRKPSVIHYTCLMSGCFRTKKYDKAWASFELMQQKGIEPDDTTIATMLPGMVASQDWERVMILARKAFQRSAANLPVEALNQALAQMQGSAYEELKASMKRAGIRISSRNSGIR</sequence>
<dbReference type="AlphaFoldDB" id="A0AA36NK58"/>
<keyword evidence="5" id="KW-1185">Reference proteome</keyword>
<dbReference type="Proteomes" id="UP001178507">
    <property type="component" value="Unassembled WGS sequence"/>
</dbReference>
<keyword evidence="1" id="KW-0677">Repeat</keyword>
<dbReference type="NCBIfam" id="TIGR00756">
    <property type="entry name" value="PPR"/>
    <property type="match status" value="3"/>
</dbReference>
<evidence type="ECO:0000313" key="4">
    <source>
        <dbReference type="EMBL" id="CAJ1407361.1"/>
    </source>
</evidence>
<dbReference type="PANTHER" id="PTHR47941">
    <property type="entry name" value="PENTATRICOPEPTIDE REPEAT-CONTAINING PROTEIN 3, MITOCHONDRIAL"/>
    <property type="match status" value="1"/>
</dbReference>
<feature type="compositionally biased region" description="Basic and acidic residues" evidence="3">
    <location>
        <begin position="48"/>
        <end position="59"/>
    </location>
</feature>
<dbReference type="Gene3D" id="1.25.40.10">
    <property type="entry name" value="Tetratricopeptide repeat domain"/>
    <property type="match status" value="4"/>
</dbReference>
<feature type="repeat" description="PPR" evidence="2">
    <location>
        <begin position="362"/>
        <end position="396"/>
    </location>
</feature>
<reference evidence="4" key="1">
    <citation type="submission" date="2023-08" db="EMBL/GenBank/DDBJ databases">
        <authorList>
            <person name="Chen Y."/>
            <person name="Shah S."/>
            <person name="Dougan E. K."/>
            <person name="Thang M."/>
            <person name="Chan C."/>
        </authorList>
    </citation>
    <scope>NUCLEOTIDE SEQUENCE</scope>
</reference>
<name>A0AA36NK58_9DINO</name>
<dbReference type="InterPro" id="IPR002885">
    <property type="entry name" value="PPR_rpt"/>
</dbReference>
<feature type="repeat" description="PPR" evidence="2">
    <location>
        <begin position="504"/>
        <end position="538"/>
    </location>
</feature>
<comment type="caution">
    <text evidence="4">The sequence shown here is derived from an EMBL/GenBank/DDBJ whole genome shotgun (WGS) entry which is preliminary data.</text>
</comment>
<feature type="repeat" description="PPR" evidence="2">
    <location>
        <begin position="119"/>
        <end position="153"/>
    </location>
</feature>
<feature type="repeat" description="PPR" evidence="2">
    <location>
        <begin position="292"/>
        <end position="326"/>
    </location>
</feature>
<evidence type="ECO:0000256" key="3">
    <source>
        <dbReference type="SAM" id="MobiDB-lite"/>
    </source>
</evidence>
<dbReference type="Pfam" id="PF13041">
    <property type="entry name" value="PPR_2"/>
    <property type="match status" value="2"/>
</dbReference>
<evidence type="ECO:0000256" key="1">
    <source>
        <dbReference type="ARBA" id="ARBA00022737"/>
    </source>
</evidence>
<protein>
    <recommendedName>
        <fullName evidence="6">Pentatricopeptide repeat-containing protein</fullName>
    </recommendedName>
</protein>
<feature type="region of interest" description="Disordered" evidence="3">
    <location>
        <begin position="48"/>
        <end position="81"/>
    </location>
</feature>
<dbReference type="EMBL" id="CAUJNA010003670">
    <property type="protein sequence ID" value="CAJ1407361.1"/>
    <property type="molecule type" value="Genomic_DNA"/>
</dbReference>
<feature type="repeat" description="PPR" evidence="2">
    <location>
        <begin position="398"/>
        <end position="432"/>
    </location>
</feature>
<evidence type="ECO:0000313" key="5">
    <source>
        <dbReference type="Proteomes" id="UP001178507"/>
    </source>
</evidence>
<evidence type="ECO:0000256" key="2">
    <source>
        <dbReference type="PROSITE-ProRule" id="PRU00708"/>
    </source>
</evidence>